<feature type="signal peptide" evidence="4">
    <location>
        <begin position="1"/>
        <end position="21"/>
    </location>
</feature>
<dbReference type="PANTHER" id="PTHR10380:SF173">
    <property type="entry name" value="CUTICULAR PROTEIN 47EF, ISOFORM C-RELATED"/>
    <property type="match status" value="1"/>
</dbReference>
<dbReference type="GeneID" id="113203277"/>
<evidence type="ECO:0000313" key="5">
    <source>
        <dbReference type="Proteomes" id="UP000504606"/>
    </source>
</evidence>
<name>A0A9C6XAD6_FRAOC</name>
<keyword evidence="4" id="KW-0732">Signal</keyword>
<feature type="chain" id="PRO_5039599879" evidence="4">
    <location>
        <begin position="22"/>
        <end position="417"/>
    </location>
</feature>
<keyword evidence="1 2" id="KW-0193">Cuticle</keyword>
<keyword evidence="5" id="KW-1185">Reference proteome</keyword>
<dbReference type="Pfam" id="PF00379">
    <property type="entry name" value="Chitin_bind_4"/>
    <property type="match status" value="1"/>
</dbReference>
<dbReference type="InterPro" id="IPR000618">
    <property type="entry name" value="Insect_cuticle"/>
</dbReference>
<feature type="compositionally biased region" description="Low complexity" evidence="3">
    <location>
        <begin position="256"/>
        <end position="274"/>
    </location>
</feature>
<dbReference type="AlphaFoldDB" id="A0A9C6XAD6"/>
<gene>
    <name evidence="6" type="primary">LOC113203277</name>
</gene>
<evidence type="ECO:0000256" key="3">
    <source>
        <dbReference type="SAM" id="MobiDB-lite"/>
    </source>
</evidence>
<proteinExistence type="predicted"/>
<organism evidence="5 6">
    <name type="scientific">Frankliniella occidentalis</name>
    <name type="common">Western flower thrips</name>
    <name type="synonym">Euthrips occidentalis</name>
    <dbReference type="NCBI Taxonomy" id="133901"/>
    <lineage>
        <taxon>Eukaryota</taxon>
        <taxon>Metazoa</taxon>
        <taxon>Ecdysozoa</taxon>
        <taxon>Arthropoda</taxon>
        <taxon>Hexapoda</taxon>
        <taxon>Insecta</taxon>
        <taxon>Pterygota</taxon>
        <taxon>Neoptera</taxon>
        <taxon>Paraneoptera</taxon>
        <taxon>Thysanoptera</taxon>
        <taxon>Terebrantia</taxon>
        <taxon>Thripoidea</taxon>
        <taxon>Thripidae</taxon>
        <taxon>Frankliniella</taxon>
    </lineage>
</organism>
<accession>A0A9C6XAD6</accession>
<feature type="region of interest" description="Disordered" evidence="3">
    <location>
        <begin position="248"/>
        <end position="274"/>
    </location>
</feature>
<sequence>MIGAFCILSLVAAAAVGPAAAADMEGLMGARMGREFSGTPVAITETKFVSTGARPMASGRSLWSSEAKMGGAASAWGSDAEVGSGRAAAWRADSAMSGDKMMASGRSLWAGPSAMRADEKVMYSGRSLLNTDDRMVATGRSAWKSEGAHLHKDAQPAIPILQQEYEMNDPTSYAFSYKTANGIAAQEQAAMKSEDAEAVQGVYSWVSPSGEKFAVEYVADETGYHAKGAHIPEMPRAISRSLEWNAAHPEEEDGRAAAAWESESSSGSAAWGSSAKSSGASWASSAKIEAAPAWTSSAKLSAASGRSAWGSESAALPAWKSESSAWKSASRVDWESSPVQMKVSSGHLESRVYRSAESLPVPAASDLTQKAGDMSKTVSAPSSSPAATGEDAAAKDVTAKDDTAAKGKDALMGSLFG</sequence>
<evidence type="ECO:0000256" key="4">
    <source>
        <dbReference type="SAM" id="SignalP"/>
    </source>
</evidence>
<feature type="compositionally biased region" description="Basic and acidic residues" evidence="3">
    <location>
        <begin position="392"/>
        <end position="409"/>
    </location>
</feature>
<dbReference type="OrthoDB" id="6515429at2759"/>
<dbReference type="Proteomes" id="UP000504606">
    <property type="component" value="Unplaced"/>
</dbReference>
<dbReference type="PRINTS" id="PR00947">
    <property type="entry name" value="CUTICLE"/>
</dbReference>
<evidence type="ECO:0000256" key="1">
    <source>
        <dbReference type="ARBA" id="ARBA00022460"/>
    </source>
</evidence>
<reference evidence="6" key="1">
    <citation type="submission" date="2025-08" db="UniProtKB">
        <authorList>
            <consortium name="RefSeq"/>
        </authorList>
    </citation>
    <scope>IDENTIFICATION</scope>
    <source>
        <tissue evidence="6">Whole organism</tissue>
    </source>
</reference>
<dbReference type="GO" id="GO:0062129">
    <property type="term" value="C:chitin-based extracellular matrix"/>
    <property type="evidence" value="ECO:0007669"/>
    <property type="project" value="TreeGrafter"/>
</dbReference>
<dbReference type="GO" id="GO:0008010">
    <property type="term" value="F:structural constituent of chitin-based larval cuticle"/>
    <property type="evidence" value="ECO:0007669"/>
    <property type="project" value="TreeGrafter"/>
</dbReference>
<dbReference type="PANTHER" id="PTHR10380">
    <property type="entry name" value="CUTICLE PROTEIN"/>
    <property type="match status" value="1"/>
</dbReference>
<dbReference type="PROSITE" id="PS51155">
    <property type="entry name" value="CHIT_BIND_RR_2"/>
    <property type="match status" value="1"/>
</dbReference>
<dbReference type="KEGG" id="foc:113203277"/>
<dbReference type="InterPro" id="IPR050468">
    <property type="entry name" value="Cuticle_Struct_Prot"/>
</dbReference>
<feature type="region of interest" description="Disordered" evidence="3">
    <location>
        <begin position="359"/>
        <end position="417"/>
    </location>
</feature>
<evidence type="ECO:0000313" key="6">
    <source>
        <dbReference type="RefSeq" id="XP_052132084.1"/>
    </source>
</evidence>
<evidence type="ECO:0000256" key="2">
    <source>
        <dbReference type="PROSITE-ProRule" id="PRU00497"/>
    </source>
</evidence>
<protein>
    <submittedName>
        <fullName evidence="6">Pupal cuticle protein 36-like</fullName>
    </submittedName>
</protein>
<dbReference type="RefSeq" id="XP_052132084.1">
    <property type="nucleotide sequence ID" value="XM_052276124.1"/>
</dbReference>